<dbReference type="AlphaFoldDB" id="I0ER77"/>
<evidence type="ECO:0000256" key="3">
    <source>
        <dbReference type="ARBA" id="ARBA00022603"/>
    </source>
</evidence>
<dbReference type="InterPro" id="IPR003356">
    <property type="entry name" value="DNA_methylase_A-5"/>
</dbReference>
<comment type="catalytic activity">
    <reaction evidence="7">
        <text>a 2'-deoxyadenosine in DNA + S-adenosyl-L-methionine = an N(6)-methyl-2'-deoxyadenosine in DNA + S-adenosyl-L-homocysteine + H(+)</text>
        <dbReference type="Rhea" id="RHEA:15197"/>
        <dbReference type="Rhea" id="RHEA-COMP:12418"/>
        <dbReference type="Rhea" id="RHEA-COMP:12419"/>
        <dbReference type="ChEBI" id="CHEBI:15378"/>
        <dbReference type="ChEBI" id="CHEBI:57856"/>
        <dbReference type="ChEBI" id="CHEBI:59789"/>
        <dbReference type="ChEBI" id="CHEBI:90615"/>
        <dbReference type="ChEBI" id="CHEBI:90616"/>
        <dbReference type="EC" id="2.1.1.72"/>
    </reaction>
</comment>
<proteinExistence type="inferred from homology"/>
<evidence type="ECO:0000256" key="5">
    <source>
        <dbReference type="ARBA" id="ARBA00022691"/>
    </source>
</evidence>
<dbReference type="PANTHER" id="PTHR42933">
    <property type="entry name" value="SLR6095 PROTEIN"/>
    <property type="match status" value="1"/>
</dbReference>
<dbReference type="PRINTS" id="PR00507">
    <property type="entry name" value="N12N6MTFRASE"/>
</dbReference>
<evidence type="ECO:0000256" key="7">
    <source>
        <dbReference type="ARBA" id="ARBA00047942"/>
    </source>
</evidence>
<dbReference type="PANTHER" id="PTHR42933:SF3">
    <property type="entry name" value="TYPE I RESTRICTION ENZYME MJAVIII METHYLASE SUBUNIT"/>
    <property type="match status" value="1"/>
</dbReference>
<feature type="domain" description="DNA methylase adenine-specific" evidence="8">
    <location>
        <begin position="67"/>
        <end position="350"/>
    </location>
</feature>
<dbReference type="GO" id="GO:0009307">
    <property type="term" value="P:DNA restriction-modification system"/>
    <property type="evidence" value="ECO:0007669"/>
    <property type="project" value="UniProtKB-KW"/>
</dbReference>
<dbReference type="REBASE" id="47705">
    <property type="entry name" value="M.Hce99ORF2110P"/>
</dbReference>
<organism evidence="9 10">
    <name type="scientific">Helicobacter cetorum (strain ATCC BAA-540 / CCUG 52418 / MIT 99-5656)</name>
    <dbReference type="NCBI Taxonomy" id="1163745"/>
    <lineage>
        <taxon>Bacteria</taxon>
        <taxon>Pseudomonadati</taxon>
        <taxon>Campylobacterota</taxon>
        <taxon>Epsilonproteobacteria</taxon>
        <taxon>Campylobacterales</taxon>
        <taxon>Helicobacteraceae</taxon>
        <taxon>Helicobacter</taxon>
    </lineage>
</organism>
<keyword evidence="4" id="KW-0808">Transferase</keyword>
<evidence type="ECO:0000256" key="2">
    <source>
        <dbReference type="ARBA" id="ARBA00011900"/>
    </source>
</evidence>
<keyword evidence="3" id="KW-0489">Methyltransferase</keyword>
<dbReference type="GO" id="GO:0003677">
    <property type="term" value="F:DNA binding"/>
    <property type="evidence" value="ECO:0007669"/>
    <property type="project" value="InterPro"/>
</dbReference>
<dbReference type="InterPro" id="IPR029063">
    <property type="entry name" value="SAM-dependent_MTases_sf"/>
</dbReference>
<dbReference type="eggNOG" id="COG0286">
    <property type="taxonomic scope" value="Bacteria"/>
</dbReference>
<reference evidence="9 10" key="1">
    <citation type="journal article" date="2013" name="PLoS ONE">
        <title>Sequence Divergence and Conservation in Genomes ofHelicobacter cetorum Strains from a Dolphin and a Whale.</title>
        <authorList>
            <person name="Kersulyte D."/>
            <person name="Rossi M."/>
            <person name="Berg D.E."/>
        </authorList>
    </citation>
    <scope>NUCLEOTIDE SEQUENCE [LARGE SCALE GENOMIC DNA]</scope>
    <source>
        <strain evidence="9 10">MIT 99-5656</strain>
    </source>
</reference>
<evidence type="ECO:0000313" key="10">
    <source>
        <dbReference type="Proteomes" id="UP000005013"/>
    </source>
</evidence>
<keyword evidence="5" id="KW-0949">S-adenosyl-L-methionine</keyword>
<accession>I0ER77</accession>
<keyword evidence="6" id="KW-0680">Restriction system</keyword>
<protein>
    <recommendedName>
        <fullName evidence="2">site-specific DNA-methyltransferase (adenine-specific)</fullName>
        <ecNumber evidence="2">2.1.1.72</ecNumber>
    </recommendedName>
</protein>
<dbReference type="GO" id="GO:0032259">
    <property type="term" value="P:methylation"/>
    <property type="evidence" value="ECO:0007669"/>
    <property type="project" value="UniProtKB-KW"/>
</dbReference>
<dbReference type="Proteomes" id="UP000005013">
    <property type="component" value="Chromosome"/>
</dbReference>
<evidence type="ECO:0000256" key="6">
    <source>
        <dbReference type="ARBA" id="ARBA00022747"/>
    </source>
</evidence>
<dbReference type="Gene3D" id="3.40.50.150">
    <property type="entry name" value="Vaccinia Virus protein VP39"/>
    <property type="match status" value="1"/>
</dbReference>
<gene>
    <name evidence="9" type="ordered locus">HCD_02110</name>
</gene>
<dbReference type="GO" id="GO:0008170">
    <property type="term" value="F:N-methyltransferase activity"/>
    <property type="evidence" value="ECO:0007669"/>
    <property type="project" value="InterPro"/>
</dbReference>
<sequence length="385" mass="44601">MKPILLSNINDSQLSKNYLTKPLKDFLEKESIDSLNEILEIIKAKPRISTEHHLPDSGLLKDFIVNNFNKKNMDFTSPKEICILLAKLLEPTKDSSIYDPACGIGSLLIQMKREANSHVKLYGQERSLFVATLCQINMHLNHIKDFYIECEDTLFKPLHSTNNILNKFDYAISHLPFASKIQPPALQENHYQRCHWNLLSKNNGDYAFLLHMLSSLKDEGKMGVVVPHGVLFREAHEKEIRRQLVEENLIETIIGLPTNLLPTTNISVCIIIFNKKKSTKDILFIDASQSYVKQKNGVKLNDEIIEEIISTHKDKKTKEKYSFLANLEKIRENDYNLNIARYINAREEKKIDVKETARNIEVIKHQWFQLQNEIRLCLEEFNVKG</sequence>
<dbReference type="PATRIC" id="fig|1163745.3.peg.444"/>
<dbReference type="EC" id="2.1.1.72" evidence="2"/>
<dbReference type="GO" id="GO:0009007">
    <property type="term" value="F:site-specific DNA-methyltransferase (adenine-specific) activity"/>
    <property type="evidence" value="ECO:0007669"/>
    <property type="project" value="UniProtKB-EC"/>
</dbReference>
<name>I0ER77_HELCM</name>
<dbReference type="SUPFAM" id="SSF53335">
    <property type="entry name" value="S-adenosyl-L-methionine-dependent methyltransferases"/>
    <property type="match status" value="1"/>
</dbReference>
<dbReference type="InterPro" id="IPR051537">
    <property type="entry name" value="DNA_Adenine_Mtase"/>
</dbReference>
<keyword evidence="10" id="KW-1185">Reference proteome</keyword>
<dbReference type="OrthoDB" id="9761012at2"/>
<evidence type="ECO:0000259" key="8">
    <source>
        <dbReference type="Pfam" id="PF02384"/>
    </source>
</evidence>
<evidence type="ECO:0000256" key="4">
    <source>
        <dbReference type="ARBA" id="ARBA00022679"/>
    </source>
</evidence>
<evidence type="ECO:0000256" key="1">
    <source>
        <dbReference type="ARBA" id="ARBA00006594"/>
    </source>
</evidence>
<dbReference type="KEGG" id="hcm:HCD_02110"/>
<dbReference type="HOGENOM" id="CLU_013049_7_0_7"/>
<dbReference type="EMBL" id="CP003481">
    <property type="protein sequence ID" value="AFI05446.1"/>
    <property type="molecule type" value="Genomic_DNA"/>
</dbReference>
<comment type="similarity">
    <text evidence="1">Belongs to the N(4)/N(6)-methyltransferase family.</text>
</comment>
<dbReference type="STRING" id="1163745.HCD_02110"/>
<dbReference type="Pfam" id="PF02384">
    <property type="entry name" value="N6_Mtase"/>
    <property type="match status" value="1"/>
</dbReference>
<evidence type="ECO:0000313" key="9">
    <source>
        <dbReference type="EMBL" id="AFI05446.1"/>
    </source>
</evidence>
<dbReference type="RefSeq" id="WP_014658969.1">
    <property type="nucleotide sequence ID" value="NC_017735.1"/>
</dbReference>